<proteinExistence type="predicted"/>
<dbReference type="EMBL" id="FNVA01000002">
    <property type="protein sequence ID" value="SEF96458.1"/>
    <property type="molecule type" value="Genomic_DNA"/>
</dbReference>
<accession>A0A1H5WAS3</accession>
<reference evidence="1 2" key="1">
    <citation type="submission" date="2016-10" db="EMBL/GenBank/DDBJ databases">
        <authorList>
            <person name="de Groot N.N."/>
        </authorList>
    </citation>
    <scope>NUCLEOTIDE SEQUENCE [LARGE SCALE GENOMIC DNA]</scope>
    <source>
        <strain evidence="1 2">DSM 22489</strain>
    </source>
</reference>
<name>A0A1H5WAS3_9BACT</name>
<evidence type="ECO:0000313" key="1">
    <source>
        <dbReference type="EMBL" id="SEF96458.1"/>
    </source>
</evidence>
<keyword evidence="2" id="KW-1185">Reference proteome</keyword>
<organism evidence="1 2">
    <name type="scientific">Bryocella elongata</name>
    <dbReference type="NCBI Taxonomy" id="863522"/>
    <lineage>
        <taxon>Bacteria</taxon>
        <taxon>Pseudomonadati</taxon>
        <taxon>Acidobacteriota</taxon>
        <taxon>Terriglobia</taxon>
        <taxon>Terriglobales</taxon>
        <taxon>Acidobacteriaceae</taxon>
        <taxon>Bryocella</taxon>
    </lineage>
</organism>
<gene>
    <name evidence="1" type="ORF">SAMN05421819_1498</name>
</gene>
<dbReference type="Proteomes" id="UP000236728">
    <property type="component" value="Unassembled WGS sequence"/>
</dbReference>
<protein>
    <submittedName>
        <fullName evidence="1">Uncharacterized protein</fullName>
    </submittedName>
</protein>
<evidence type="ECO:0000313" key="2">
    <source>
        <dbReference type="Proteomes" id="UP000236728"/>
    </source>
</evidence>
<dbReference type="AlphaFoldDB" id="A0A1H5WAS3"/>
<sequence length="309" mass="35570">MGSTRFMAILATYMRPPRQPPRAFVTRAVETTVLSQSRRRCCVCFYLHDINEVKKGQIAHLNKDRSDGDIGNLVYLCLDHHDEYDSRTSQAKGLTEDEVRLYREQLYKANRAQVDLATENSQVTEAANPILPLLRDESAFQHARDQDNAGFEVLNRQWNYPLWQVVDQTDLFAYKSHGDIDGVCLIERIDLPNGAIAIACIAPCGNPGQSITNNVELICFQVCERFNIPPKRLIWLEHYDYGDPEWNWVTFRVMPPDGPFSDPRWHEVSSTLWSEWGLIPKKKLPRRGPVYGSKLKKLFKRPSSFEDLS</sequence>